<dbReference type="Gene3D" id="3.90.79.10">
    <property type="entry name" value="Nucleoside Triphosphate Pyrophosphohydrolase"/>
    <property type="match status" value="1"/>
</dbReference>
<dbReference type="InterPro" id="IPR000086">
    <property type="entry name" value="NUDIX_hydrolase_dom"/>
</dbReference>
<dbReference type="InterPro" id="IPR004821">
    <property type="entry name" value="Cyt_trans-like"/>
</dbReference>
<dbReference type="PROSITE" id="PS51462">
    <property type="entry name" value="NUDIX"/>
    <property type="match status" value="1"/>
</dbReference>
<dbReference type="Gene3D" id="3.40.50.620">
    <property type="entry name" value="HUPs"/>
    <property type="match status" value="1"/>
</dbReference>
<evidence type="ECO:0000256" key="2">
    <source>
        <dbReference type="ARBA" id="ARBA00022695"/>
    </source>
</evidence>
<dbReference type="AlphaFoldDB" id="A0A4S8Q335"/>
<dbReference type="Pfam" id="PF01467">
    <property type="entry name" value="CTP_transf_like"/>
    <property type="match status" value="1"/>
</dbReference>
<accession>A0A4S8Q335</accession>
<dbReference type="SUPFAM" id="SSF52374">
    <property type="entry name" value="Nucleotidylyl transferase"/>
    <property type="match status" value="1"/>
</dbReference>
<dbReference type="CDD" id="cd18873">
    <property type="entry name" value="NUDIX_NadM_like"/>
    <property type="match status" value="1"/>
</dbReference>
<proteinExistence type="predicted"/>
<evidence type="ECO:0000259" key="3">
    <source>
        <dbReference type="PROSITE" id="PS51462"/>
    </source>
</evidence>
<protein>
    <submittedName>
        <fullName evidence="4">NUDIX domain-containing protein</fullName>
    </submittedName>
</protein>
<evidence type="ECO:0000313" key="5">
    <source>
        <dbReference type="Proteomes" id="UP000307378"/>
    </source>
</evidence>
<organism evidence="4 5">
    <name type="scientific">Rhizobium rosettiformans W3</name>
    <dbReference type="NCBI Taxonomy" id="538378"/>
    <lineage>
        <taxon>Bacteria</taxon>
        <taxon>Pseudomonadati</taxon>
        <taxon>Pseudomonadota</taxon>
        <taxon>Alphaproteobacteria</taxon>
        <taxon>Hyphomicrobiales</taxon>
        <taxon>Rhizobiaceae</taxon>
        <taxon>Rhizobium/Agrobacterium group</taxon>
        <taxon>Rhizobium</taxon>
    </lineage>
</organism>
<name>A0A4S8Q335_9HYPH</name>
<reference evidence="4 5" key="1">
    <citation type="submission" date="2019-04" db="EMBL/GenBank/DDBJ databases">
        <title>genome sequence of strain W3.</title>
        <authorList>
            <person name="Gao J."/>
            <person name="Sun J."/>
        </authorList>
    </citation>
    <scope>NUCLEOTIDE SEQUENCE [LARGE SCALE GENOMIC DNA]</scope>
    <source>
        <strain evidence="4 5">W3</strain>
    </source>
</reference>
<dbReference type="RefSeq" id="WP_136540383.1">
    <property type="nucleotide sequence ID" value="NZ_STGU01000004.1"/>
</dbReference>
<feature type="domain" description="Nudix hydrolase" evidence="3">
    <location>
        <begin position="198"/>
        <end position="356"/>
    </location>
</feature>
<dbReference type="GO" id="GO:0016779">
    <property type="term" value="F:nucleotidyltransferase activity"/>
    <property type="evidence" value="ECO:0007669"/>
    <property type="project" value="UniProtKB-KW"/>
</dbReference>
<dbReference type="PANTHER" id="PTHR21342">
    <property type="entry name" value="PHOSPHOPANTETHEINE ADENYLYLTRANSFERASE"/>
    <property type="match status" value="1"/>
</dbReference>
<gene>
    <name evidence="4" type="ORF">FAA86_10545</name>
</gene>
<dbReference type="NCBIfam" id="TIGR00125">
    <property type="entry name" value="cyt_tran_rel"/>
    <property type="match status" value="1"/>
</dbReference>
<keyword evidence="2" id="KW-0548">Nucleotidyltransferase</keyword>
<keyword evidence="1" id="KW-0808">Transferase</keyword>
<dbReference type="EMBL" id="STGU01000004">
    <property type="protein sequence ID" value="THV36925.1"/>
    <property type="molecule type" value="Genomic_DNA"/>
</dbReference>
<dbReference type="Pfam" id="PF00293">
    <property type="entry name" value="NUDIX"/>
    <property type="match status" value="1"/>
</dbReference>
<dbReference type="InterPro" id="IPR014729">
    <property type="entry name" value="Rossmann-like_a/b/a_fold"/>
</dbReference>
<comment type="caution">
    <text evidence="4">The sequence shown here is derived from an EMBL/GenBank/DDBJ whole genome shotgun (WGS) entry which is preliminary data.</text>
</comment>
<dbReference type="InterPro" id="IPR015797">
    <property type="entry name" value="NUDIX_hydrolase-like_dom_sf"/>
</dbReference>
<evidence type="ECO:0000313" key="4">
    <source>
        <dbReference type="EMBL" id="THV36925.1"/>
    </source>
</evidence>
<sequence length="359" mass="41278">MSKEFDYLIFIGRFQPLHVGHQFVIEQALERAENVIVLVGSATSARSPRNPFTYEERREVIDSTFRSHAFPNRLHIRPISDTSSDNRWKEQVQRQVYSVLESDTDIRLNGIGKRRIGLIGYAKDGSSYYLKMFPQWESVNVQPDSGPFNATDIRERYFTPLPEISERWLSPATVDFLSSFVRTQEFKDILRDAAYISAYRQSWNLAPFKPTFVTVDNVCVQSGHVLLVKRGDYPGKGLWALPGGFINHDEPLKESAIRELREETLIADHLGRIPPAKLAGFIQEDRTKVFDDPNRSSRGRTITHAFYYEFPDQVEMFQVQGADDAEAAAWVPFGELQQSQMFEDHYLILEDMLNLKGAF</sequence>
<evidence type="ECO:0000256" key="1">
    <source>
        <dbReference type="ARBA" id="ARBA00022679"/>
    </source>
</evidence>
<dbReference type="Proteomes" id="UP000307378">
    <property type="component" value="Unassembled WGS sequence"/>
</dbReference>
<dbReference type="SUPFAM" id="SSF55811">
    <property type="entry name" value="Nudix"/>
    <property type="match status" value="1"/>
</dbReference>
<dbReference type="PANTHER" id="PTHR21342:SF0">
    <property type="entry name" value="BIFUNCTIONAL NMN ADENYLYLTRANSFERASE_NUDIX HYDROLASE"/>
    <property type="match status" value="1"/>
</dbReference>